<proteinExistence type="inferred from homology"/>
<feature type="compositionally biased region" description="Polar residues" evidence="9">
    <location>
        <begin position="57"/>
        <end position="67"/>
    </location>
</feature>
<dbReference type="GO" id="GO:0016887">
    <property type="term" value="F:ATP hydrolysis activity"/>
    <property type="evidence" value="ECO:0007669"/>
    <property type="project" value="EnsemblFungi"/>
</dbReference>
<dbReference type="PANTHER" id="PTHR12896">
    <property type="entry name" value="PAX6 NEIGHBOR PROTEIN PAXNEB"/>
    <property type="match status" value="1"/>
</dbReference>
<feature type="region of interest" description="Disordered" evidence="9">
    <location>
        <begin position="423"/>
        <end position="449"/>
    </location>
</feature>
<feature type="compositionally biased region" description="Basic and acidic residues" evidence="9">
    <location>
        <begin position="437"/>
        <end position="449"/>
    </location>
</feature>
<dbReference type="GO" id="GO:0000049">
    <property type="term" value="F:tRNA binding"/>
    <property type="evidence" value="ECO:0007669"/>
    <property type="project" value="EnsemblFungi"/>
</dbReference>
<dbReference type="InterPro" id="IPR027417">
    <property type="entry name" value="P-loop_NTPase"/>
</dbReference>
<dbReference type="GO" id="GO:0008023">
    <property type="term" value="C:transcription elongation factor complex"/>
    <property type="evidence" value="ECO:0007669"/>
    <property type="project" value="TreeGrafter"/>
</dbReference>
<keyword evidence="11" id="KW-1185">Reference proteome</keyword>
<sequence length="449" mass="49193">MSFRKRGEVLGGPGANRVPTLGTAPGRLPYRRTPGADELGNMTDRMGGLSMREAHGQTDSTAATQAPQIDASHPGVRPSPATSQLTTSTGCQDLDKLLGHMGLPLGQTLLIQEQSATDFSSVLTKLFAAQGAVHNRADGSSAFSKGNTHLVALTLNQSFAKELPGVYQGSKKDVKRSKVSNTESKITVQNTLESATSSQIAPRDLKIAWRYGLNDKSKNVAPSNSDIDLENYPNYAHQFDITSRLVPAPTSAELTLISPTQPLPAVLTQLQSVFQKYPKKIIRIVLPNLLHPVMYPPSYSQLSEVISLLHGIRSIVKQNAERAVLMSTISTDLYSQTGGQVITTVENLFDSVIDLEPFPQEMSQFLSRVYKSQPNKIQHGLVHVLKLPLLSDRGEMHVMRSEYAFKNGKKKFEIEPWGIPIDDTEVQDSKSTPETLAEEHSHTRVSLDF</sequence>
<reference evidence="10 11" key="1">
    <citation type="submission" date="2016-03" db="EMBL/GenBank/DDBJ databases">
        <authorList>
            <person name="Devillers H."/>
        </authorList>
    </citation>
    <scope>NUCLEOTIDE SEQUENCE [LARGE SCALE GENOMIC DNA]</scope>
    <source>
        <strain evidence="10">CBS 10888</strain>
    </source>
</reference>
<evidence type="ECO:0000256" key="6">
    <source>
        <dbReference type="ARBA" id="ARBA00022490"/>
    </source>
</evidence>
<dbReference type="PANTHER" id="PTHR12896:SF1">
    <property type="entry name" value="ELONGATOR COMPLEX PROTEIN 4"/>
    <property type="match status" value="1"/>
</dbReference>
<dbReference type="STRING" id="1266660.A0A1G4J549"/>
<protein>
    <recommendedName>
        <fullName evidence="5">Elongator complex protein 4</fullName>
    </recommendedName>
</protein>
<comment type="subcellular location">
    <subcellularLocation>
        <location evidence="2">Cytoplasm</location>
    </subcellularLocation>
    <subcellularLocation>
        <location evidence="1">Nucleus</location>
    </subcellularLocation>
</comment>
<keyword evidence="7" id="KW-0819">tRNA processing</keyword>
<dbReference type="GO" id="GO:0042802">
    <property type="term" value="F:identical protein binding"/>
    <property type="evidence" value="ECO:0007669"/>
    <property type="project" value="EnsemblFungi"/>
</dbReference>
<dbReference type="EMBL" id="LT598454">
    <property type="protein sequence ID" value="SCU84777.1"/>
    <property type="molecule type" value="Genomic_DNA"/>
</dbReference>
<evidence type="ECO:0000256" key="8">
    <source>
        <dbReference type="ARBA" id="ARBA00023242"/>
    </source>
</evidence>
<evidence type="ECO:0000256" key="9">
    <source>
        <dbReference type="SAM" id="MobiDB-lite"/>
    </source>
</evidence>
<dbReference type="Pfam" id="PF05625">
    <property type="entry name" value="PAXNEB"/>
    <property type="match status" value="1"/>
</dbReference>
<organism evidence="10 11">
    <name type="scientific">Lachancea dasiensis</name>
    <dbReference type="NCBI Taxonomy" id="1072105"/>
    <lineage>
        <taxon>Eukaryota</taxon>
        <taxon>Fungi</taxon>
        <taxon>Dikarya</taxon>
        <taxon>Ascomycota</taxon>
        <taxon>Saccharomycotina</taxon>
        <taxon>Saccharomycetes</taxon>
        <taxon>Saccharomycetales</taxon>
        <taxon>Saccharomycetaceae</taxon>
        <taxon>Lachancea</taxon>
    </lineage>
</organism>
<dbReference type="OrthoDB" id="289162at2759"/>
<dbReference type="UniPathway" id="UPA00988"/>
<dbReference type="InterPro" id="IPR008728">
    <property type="entry name" value="Elongator_complex_protein_4"/>
</dbReference>
<dbReference type="AlphaFoldDB" id="A0A1G4J549"/>
<dbReference type="GO" id="GO:0006357">
    <property type="term" value="P:regulation of transcription by RNA polymerase II"/>
    <property type="evidence" value="ECO:0007669"/>
    <property type="project" value="EnsemblFungi"/>
</dbReference>
<evidence type="ECO:0000256" key="2">
    <source>
        <dbReference type="ARBA" id="ARBA00004496"/>
    </source>
</evidence>
<keyword evidence="6" id="KW-0963">Cytoplasm</keyword>
<name>A0A1G4J549_9SACH</name>
<comment type="similarity">
    <text evidence="4">Belongs to the ELP4 family.</text>
</comment>
<feature type="region of interest" description="Disordered" evidence="9">
    <location>
        <begin position="1"/>
        <end position="87"/>
    </location>
</feature>
<evidence type="ECO:0000256" key="7">
    <source>
        <dbReference type="ARBA" id="ARBA00022694"/>
    </source>
</evidence>
<evidence type="ECO:0000256" key="5">
    <source>
        <dbReference type="ARBA" id="ARBA00020265"/>
    </source>
</evidence>
<keyword evidence="8" id="KW-0539">Nucleus</keyword>
<dbReference type="GO" id="GO:0005737">
    <property type="term" value="C:cytoplasm"/>
    <property type="evidence" value="ECO:0007669"/>
    <property type="project" value="UniProtKB-SubCell"/>
</dbReference>
<evidence type="ECO:0000313" key="11">
    <source>
        <dbReference type="Proteomes" id="UP000190274"/>
    </source>
</evidence>
<dbReference type="GO" id="GO:0002098">
    <property type="term" value="P:tRNA wobble uridine modification"/>
    <property type="evidence" value="ECO:0007669"/>
    <property type="project" value="EnsemblFungi"/>
</dbReference>
<gene>
    <name evidence="10" type="ORF">LADA_0D03730G</name>
</gene>
<evidence type="ECO:0000256" key="4">
    <source>
        <dbReference type="ARBA" id="ARBA00007573"/>
    </source>
</evidence>
<dbReference type="CDD" id="cd19494">
    <property type="entry name" value="Elp4"/>
    <property type="match status" value="1"/>
</dbReference>
<evidence type="ECO:0000313" key="10">
    <source>
        <dbReference type="EMBL" id="SCU84777.1"/>
    </source>
</evidence>
<comment type="pathway">
    <text evidence="3">tRNA modification; 5-methoxycarbonylmethyl-2-thiouridine-tRNA biosynthesis.</text>
</comment>
<evidence type="ECO:0000256" key="3">
    <source>
        <dbReference type="ARBA" id="ARBA00005043"/>
    </source>
</evidence>
<dbReference type="Gene3D" id="3.40.50.300">
    <property type="entry name" value="P-loop containing nucleotide triphosphate hydrolases"/>
    <property type="match status" value="1"/>
</dbReference>
<dbReference type="Proteomes" id="UP000190274">
    <property type="component" value="Chromosome D"/>
</dbReference>
<accession>A0A1G4J549</accession>
<dbReference type="GO" id="GO:0033588">
    <property type="term" value="C:elongator holoenzyme complex"/>
    <property type="evidence" value="ECO:0007669"/>
    <property type="project" value="EnsemblFungi"/>
</dbReference>
<evidence type="ECO:0000256" key="1">
    <source>
        <dbReference type="ARBA" id="ARBA00004123"/>
    </source>
</evidence>